<protein>
    <recommendedName>
        <fullName evidence="1">GIY-YIG domain-containing protein</fullName>
    </recommendedName>
</protein>
<reference evidence="2" key="1">
    <citation type="submission" date="2021-08" db="EMBL/GenBank/DDBJ databases">
        <title>WGS assembly of Ceratopteris richardii.</title>
        <authorList>
            <person name="Marchant D.B."/>
            <person name="Chen G."/>
            <person name="Jenkins J."/>
            <person name="Shu S."/>
            <person name="Leebens-Mack J."/>
            <person name="Grimwood J."/>
            <person name="Schmutz J."/>
            <person name="Soltis P."/>
            <person name="Soltis D."/>
            <person name="Chen Z.-H."/>
        </authorList>
    </citation>
    <scope>NUCLEOTIDE SEQUENCE</scope>
    <source>
        <strain evidence="2">Whitten #5841</strain>
        <tissue evidence="2">Leaf</tissue>
    </source>
</reference>
<organism evidence="2 3">
    <name type="scientific">Ceratopteris richardii</name>
    <name type="common">Triangle waterfern</name>
    <dbReference type="NCBI Taxonomy" id="49495"/>
    <lineage>
        <taxon>Eukaryota</taxon>
        <taxon>Viridiplantae</taxon>
        <taxon>Streptophyta</taxon>
        <taxon>Embryophyta</taxon>
        <taxon>Tracheophyta</taxon>
        <taxon>Polypodiopsida</taxon>
        <taxon>Polypodiidae</taxon>
        <taxon>Polypodiales</taxon>
        <taxon>Pteridineae</taxon>
        <taxon>Pteridaceae</taxon>
        <taxon>Parkerioideae</taxon>
        <taxon>Ceratopteris</taxon>
    </lineage>
</organism>
<keyword evidence="3" id="KW-1185">Reference proteome</keyword>
<name>A0A8T2UJD0_CERRI</name>
<evidence type="ECO:0000313" key="3">
    <source>
        <dbReference type="Proteomes" id="UP000825935"/>
    </source>
</evidence>
<dbReference type="Gene3D" id="3.40.1440.10">
    <property type="entry name" value="GIY-YIG endonuclease"/>
    <property type="match status" value="1"/>
</dbReference>
<dbReference type="PANTHER" id="PTHR20208:SF13">
    <property type="entry name" value="STRUCTURE-SPECIFIC ENDONUCLEASE SUBUNIT SLX1"/>
    <property type="match status" value="1"/>
</dbReference>
<evidence type="ECO:0000259" key="1">
    <source>
        <dbReference type="PROSITE" id="PS50164"/>
    </source>
</evidence>
<dbReference type="SUPFAM" id="SSF82771">
    <property type="entry name" value="GIY-YIG endonuclease"/>
    <property type="match status" value="1"/>
</dbReference>
<dbReference type="InterPro" id="IPR035901">
    <property type="entry name" value="GIY-YIG_endonuc_sf"/>
</dbReference>
<dbReference type="OrthoDB" id="24645at2759"/>
<comment type="caution">
    <text evidence="2">The sequence shown here is derived from an EMBL/GenBank/DDBJ whole genome shotgun (WGS) entry which is preliminary data.</text>
</comment>
<dbReference type="Proteomes" id="UP000825935">
    <property type="component" value="Chromosome 7"/>
</dbReference>
<gene>
    <name evidence="2" type="ORF">KP509_07G070500</name>
</gene>
<dbReference type="EMBL" id="CM035412">
    <property type="protein sequence ID" value="KAH7433454.1"/>
    <property type="molecule type" value="Genomic_DNA"/>
</dbReference>
<dbReference type="OMA" id="RPWACAC"/>
<dbReference type="Pfam" id="PF01541">
    <property type="entry name" value="GIY-YIG"/>
    <property type="match status" value="1"/>
</dbReference>
<evidence type="ECO:0000313" key="2">
    <source>
        <dbReference type="EMBL" id="KAH7433454.1"/>
    </source>
</evidence>
<sequence length="174" mass="19602">MSAVCVRQLCLRNSSCTPEGHVLHERMKRPKTSATASWCVYCLLSADHHKTYVGVTSDLQRRIRQHNGEISGGAKAARSGRPWTVICTVEGFAAFSQACQFEWSWKDISKKTHKSAVKGINDTEVLAIAESSVVRKRLAALERTKACKDWPSLDINWYFDRVMSDKKMKALLID</sequence>
<dbReference type="InterPro" id="IPR050381">
    <property type="entry name" value="SLX1_endonuclease"/>
</dbReference>
<dbReference type="AlphaFoldDB" id="A0A8T2UJD0"/>
<proteinExistence type="predicted"/>
<dbReference type="PANTHER" id="PTHR20208">
    <property type="entry name" value="STRUCTURE-SPECIFIC ENDONUCLEASE SUBUNIT SLX1"/>
    <property type="match status" value="1"/>
</dbReference>
<dbReference type="PROSITE" id="PS50164">
    <property type="entry name" value="GIY_YIG"/>
    <property type="match status" value="1"/>
</dbReference>
<dbReference type="InterPro" id="IPR000305">
    <property type="entry name" value="GIY-YIG_endonuc"/>
</dbReference>
<accession>A0A8T2UJD0</accession>
<feature type="domain" description="GIY-YIG" evidence="1">
    <location>
        <begin position="36"/>
        <end position="115"/>
    </location>
</feature>